<dbReference type="KEGG" id="mmd:GYY_02490"/>
<reference evidence="2 3" key="1">
    <citation type="journal article" date="2011" name="J. Bacteriol.">
        <title>Complete Genome Sequence of a Nonculturable Methanococcus maripaludis Strain Extracted in a Metagenomic Survey of Petroleum Reservoir Fluids.</title>
        <authorList>
            <person name="Wang X."/>
            <person name="Greenfield P."/>
            <person name="Li D."/>
            <person name="Hendry P."/>
            <person name="Volk H."/>
            <person name="Sutherland T.D."/>
        </authorList>
    </citation>
    <scope>NUCLEOTIDE SEQUENCE [LARGE SCALE GENOMIC DNA]</scope>
    <source>
        <strain evidence="2 3">X1</strain>
    </source>
</reference>
<dbReference type="HOGENOM" id="CLU_2550298_0_0_2"/>
<dbReference type="AlphaFoldDB" id="G0H3J1"/>
<feature type="region of interest" description="Disordered" evidence="1">
    <location>
        <begin position="1"/>
        <end position="26"/>
    </location>
</feature>
<evidence type="ECO:0000313" key="3">
    <source>
        <dbReference type="Proteomes" id="UP000008889"/>
    </source>
</evidence>
<feature type="compositionally biased region" description="Polar residues" evidence="1">
    <location>
        <begin position="17"/>
        <end position="26"/>
    </location>
</feature>
<accession>G0H3J1</accession>
<sequence>MIKNRINPFAPRISKPNGVSGTSADTSPSKNAYIVHNINPVPPVMYKLLVWTNKTIITPAKNKGRAVGNSKITSLAVSNKFG</sequence>
<organism evidence="3">
    <name type="scientific">Methanococcus maripaludis X1</name>
    <dbReference type="NCBI Taxonomy" id="1053692"/>
    <lineage>
        <taxon>Archaea</taxon>
        <taxon>Methanobacteriati</taxon>
        <taxon>Methanobacteriota</taxon>
        <taxon>Methanomada group</taxon>
        <taxon>Methanococci</taxon>
        <taxon>Methanococcales</taxon>
        <taxon>Methanococcaceae</taxon>
        <taxon>Methanococcus</taxon>
    </lineage>
</organism>
<dbReference type="Proteomes" id="UP000008889">
    <property type="component" value="Chromosome"/>
</dbReference>
<protein>
    <submittedName>
        <fullName evidence="2">Uncharacterized protein</fullName>
    </submittedName>
</protein>
<proteinExistence type="predicted"/>
<evidence type="ECO:0000313" key="2">
    <source>
        <dbReference type="EMBL" id="AEK19381.1"/>
    </source>
</evidence>
<dbReference type="EMBL" id="CP002913">
    <property type="protein sequence ID" value="AEK19381.1"/>
    <property type="molecule type" value="Genomic_DNA"/>
</dbReference>
<name>G0H3J1_METMI</name>
<evidence type="ECO:0000256" key="1">
    <source>
        <dbReference type="SAM" id="MobiDB-lite"/>
    </source>
</evidence>
<gene>
    <name evidence="2" type="ORF">GYY_02490</name>
</gene>